<dbReference type="CDD" id="cd01335">
    <property type="entry name" value="Radical_SAM"/>
    <property type="match status" value="1"/>
</dbReference>
<keyword evidence="5" id="KW-0949">S-adenosyl-L-methionine</keyword>
<proteinExistence type="inferred from homology"/>
<sequence length="352" mass="40495">MSIEEYLNFIENEQCDLLVKANEIRSKNYSNQVTFSRNYFVPVTRQCRNNCRYCSFSNSDVSSWVNLSQFQLHLETAKKNNCLELLLTMGEKPEERYESARNFLESNNFSSSAEYVARLCELAIERKLLPHSNLGVLNYEELSLLKPVNASMGLMLESSSTRLLQKDMPHFNSVGKDPEKRLKTIENAGKLKIPFTTGILVGIGETWEERVQSLLDIAYLSKKYDHIQEVIVQNFNPQSNTLMKNHPPPTEEDFLLTVALARLILPSHVSIQVPPNLNKQRIVKALTYGANDLGGMSPVTSDYINPDEPWPNEYELNQYLKQENFTLIQRLPVYARYIKYLSSELKNIINQL</sequence>
<evidence type="ECO:0000256" key="2">
    <source>
        <dbReference type="ARBA" id="ARBA00004712"/>
    </source>
</evidence>
<evidence type="ECO:0000256" key="10">
    <source>
        <dbReference type="ARBA" id="ARBA00048974"/>
    </source>
</evidence>
<dbReference type="SFLD" id="SFLDS00029">
    <property type="entry name" value="Radical_SAM"/>
    <property type="match status" value="1"/>
</dbReference>
<dbReference type="NCBIfam" id="NF004884">
    <property type="entry name" value="PRK06245.1"/>
    <property type="match status" value="1"/>
</dbReference>
<evidence type="ECO:0000256" key="4">
    <source>
        <dbReference type="ARBA" id="ARBA00022485"/>
    </source>
</evidence>
<dbReference type="PANTHER" id="PTHR43076">
    <property type="entry name" value="FO SYNTHASE (COFH)"/>
    <property type="match status" value="1"/>
</dbReference>
<dbReference type="SFLD" id="SFLDG01064">
    <property type="entry name" value="F420__menaquinone_cofactor_bio"/>
    <property type="match status" value="1"/>
</dbReference>
<dbReference type="InterPro" id="IPR013785">
    <property type="entry name" value="Aldolase_TIM"/>
</dbReference>
<organism evidence="12">
    <name type="scientific">Candidatus Heimdallarchaeum aukensis</name>
    <dbReference type="NCBI Taxonomy" id="2876573"/>
    <lineage>
        <taxon>Archaea</taxon>
        <taxon>Promethearchaeati</taxon>
        <taxon>Candidatus Heimdallarchaeota</taxon>
        <taxon>Candidatus Heimdallarchaeia (ex Rinke et al. 2021) (nom. nud.)</taxon>
        <taxon>Candidatus Heimdallarchaeales</taxon>
        <taxon>Candidatus Heimdallarchaeaceae</taxon>
        <taxon>Candidatus Heimdallarchaeum</taxon>
    </lineage>
</organism>
<dbReference type="SUPFAM" id="SSF102114">
    <property type="entry name" value="Radical SAM enzymes"/>
    <property type="match status" value="1"/>
</dbReference>
<evidence type="ECO:0000256" key="9">
    <source>
        <dbReference type="ARBA" id="ARBA00023239"/>
    </source>
</evidence>
<dbReference type="Pfam" id="PF04055">
    <property type="entry name" value="Radical_SAM"/>
    <property type="match status" value="1"/>
</dbReference>
<comment type="catalytic activity">
    <reaction evidence="10">
        <text>5-amino-5-(4-hydroxybenzyl)-6-(D-ribitylimino)-5,6-dihydrouracil + S-adenosyl-L-methionine = 7,8-didemethyl-8-hydroxy-5-deazariboflavin + 5'-deoxyadenosine + L-methionine + NH4(+) + H(+)</text>
        <dbReference type="Rhea" id="RHEA:55204"/>
        <dbReference type="ChEBI" id="CHEBI:15378"/>
        <dbReference type="ChEBI" id="CHEBI:17319"/>
        <dbReference type="ChEBI" id="CHEBI:28938"/>
        <dbReference type="ChEBI" id="CHEBI:57844"/>
        <dbReference type="ChEBI" id="CHEBI:59789"/>
        <dbReference type="ChEBI" id="CHEBI:59904"/>
        <dbReference type="ChEBI" id="CHEBI:85936"/>
        <dbReference type="EC" id="4.3.1.32"/>
    </reaction>
</comment>
<dbReference type="PANTHER" id="PTHR43076:SF15">
    <property type="entry name" value="7,8-DIDEMETHYL-8-HYDROXY-5-DEAZARIBOFLAVIN SYNTHASE"/>
    <property type="match status" value="1"/>
</dbReference>
<dbReference type="InterPro" id="IPR019939">
    <property type="entry name" value="CofG_family"/>
</dbReference>
<dbReference type="InterPro" id="IPR007197">
    <property type="entry name" value="rSAM"/>
</dbReference>
<reference evidence="12" key="1">
    <citation type="journal article" date="2022" name="Nat. Microbiol.">
        <title>Unique mobile elements and scalable gene flow at the prokaryote-eukaryote boundary revealed by circularized Asgard archaea genomes.</title>
        <authorList>
            <person name="Wu F."/>
            <person name="Speth D.R."/>
            <person name="Philosof A."/>
            <person name="Cremiere A."/>
            <person name="Narayanan A."/>
            <person name="Barco R.A."/>
            <person name="Connon S.A."/>
            <person name="Amend J.P."/>
            <person name="Antoshechkin I.A."/>
            <person name="Orphan V.J."/>
        </authorList>
    </citation>
    <scope>NUCLEOTIDE SEQUENCE</scope>
    <source>
        <strain evidence="12">PM71</strain>
    </source>
</reference>
<protein>
    <recommendedName>
        <fullName evidence="3">7,8-didemethyl-8-hydroxy-5-deazariboflavin synthase</fullName>
        <ecNumber evidence="3">4.3.1.32</ecNumber>
    </recommendedName>
</protein>
<comment type="pathway">
    <text evidence="2">Cofactor biosynthesis; coenzyme F0 biosynthesis.</text>
</comment>
<dbReference type="NCBIfam" id="TIGR03550">
    <property type="entry name" value="F420_cofG"/>
    <property type="match status" value="1"/>
</dbReference>
<evidence type="ECO:0000256" key="5">
    <source>
        <dbReference type="ARBA" id="ARBA00022691"/>
    </source>
</evidence>
<keyword evidence="4" id="KW-0004">4Fe-4S</keyword>
<accession>A0A9Y1FKZ3</accession>
<dbReference type="EMBL" id="CP084166">
    <property type="protein sequence ID" value="UJG40274.1"/>
    <property type="molecule type" value="Genomic_DNA"/>
</dbReference>
<dbReference type="Gene3D" id="3.20.20.70">
    <property type="entry name" value="Aldolase class I"/>
    <property type="match status" value="1"/>
</dbReference>
<dbReference type="SFLD" id="SFLDG01388">
    <property type="entry name" value="7_8-didemethyl-8-hydroxy-5-dea"/>
    <property type="match status" value="1"/>
</dbReference>
<evidence type="ECO:0000256" key="7">
    <source>
        <dbReference type="ARBA" id="ARBA00023004"/>
    </source>
</evidence>
<dbReference type="GO" id="GO:0051539">
    <property type="term" value="F:4 iron, 4 sulfur cluster binding"/>
    <property type="evidence" value="ECO:0007669"/>
    <property type="project" value="UniProtKB-KW"/>
</dbReference>
<gene>
    <name evidence="12" type="primary">cofG</name>
    <name evidence="12" type="ORF">K9W45_10590</name>
</gene>
<dbReference type="Proteomes" id="UP001201020">
    <property type="component" value="Chromosome"/>
</dbReference>
<evidence type="ECO:0000256" key="6">
    <source>
        <dbReference type="ARBA" id="ARBA00022723"/>
    </source>
</evidence>
<keyword evidence="6" id="KW-0479">Metal-binding</keyword>
<evidence type="ECO:0000259" key="11">
    <source>
        <dbReference type="PROSITE" id="PS51918"/>
    </source>
</evidence>
<evidence type="ECO:0000256" key="3">
    <source>
        <dbReference type="ARBA" id="ARBA00012126"/>
    </source>
</evidence>
<keyword evidence="8" id="KW-0411">Iron-sulfur</keyword>
<dbReference type="EC" id="4.3.1.32" evidence="3"/>
<dbReference type="SMART" id="SM00729">
    <property type="entry name" value="Elp3"/>
    <property type="match status" value="1"/>
</dbReference>
<dbReference type="GO" id="GO:0044689">
    <property type="term" value="F:7,8-didemethyl-8-hydroxy-5-deazariboflavin synthase activity"/>
    <property type="evidence" value="ECO:0007669"/>
    <property type="project" value="UniProtKB-EC"/>
</dbReference>
<dbReference type="InterPro" id="IPR006638">
    <property type="entry name" value="Elp3/MiaA/NifB-like_rSAM"/>
</dbReference>
<feature type="domain" description="Radical SAM core" evidence="11">
    <location>
        <begin position="33"/>
        <end position="274"/>
    </location>
</feature>
<keyword evidence="7" id="KW-0408">Iron</keyword>
<evidence type="ECO:0000313" key="12">
    <source>
        <dbReference type="EMBL" id="UJG40274.1"/>
    </source>
</evidence>
<dbReference type="SFLD" id="SFLDF00294">
    <property type="entry name" value="7_8-didemethyl-8-hydroxy-5-dea"/>
    <property type="match status" value="1"/>
</dbReference>
<evidence type="ECO:0000256" key="8">
    <source>
        <dbReference type="ARBA" id="ARBA00023014"/>
    </source>
</evidence>
<dbReference type="HAMAP" id="MF_01611">
    <property type="entry name" value="FO_synth_sub1"/>
    <property type="match status" value="1"/>
</dbReference>
<dbReference type="AlphaFoldDB" id="A0A9Y1FKZ3"/>
<evidence type="ECO:0000256" key="1">
    <source>
        <dbReference type="ARBA" id="ARBA00001966"/>
    </source>
</evidence>
<name>A0A9Y1FKZ3_9ARCH</name>
<comment type="cofactor">
    <cofactor evidence="1">
        <name>[4Fe-4S] cluster</name>
        <dbReference type="ChEBI" id="CHEBI:49883"/>
    </cofactor>
</comment>
<dbReference type="GO" id="GO:0016765">
    <property type="term" value="F:transferase activity, transferring alkyl or aryl (other than methyl) groups"/>
    <property type="evidence" value="ECO:0007669"/>
    <property type="project" value="InterPro"/>
</dbReference>
<dbReference type="InterPro" id="IPR034405">
    <property type="entry name" value="F420"/>
</dbReference>
<dbReference type="InterPro" id="IPR058240">
    <property type="entry name" value="rSAM_sf"/>
</dbReference>
<dbReference type="PROSITE" id="PS51918">
    <property type="entry name" value="RADICAL_SAM"/>
    <property type="match status" value="1"/>
</dbReference>
<keyword evidence="9" id="KW-0456">Lyase</keyword>
<dbReference type="GO" id="GO:0046872">
    <property type="term" value="F:metal ion binding"/>
    <property type="evidence" value="ECO:0007669"/>
    <property type="project" value="UniProtKB-KW"/>
</dbReference>